<dbReference type="AlphaFoldDB" id="A0A542XRQ8"/>
<reference evidence="8 11" key="2">
    <citation type="submission" date="2021-03" db="EMBL/GenBank/DDBJ databases">
        <title>Whole genome shotgun sequence of Salinispora arenicola NBRC 105043.</title>
        <authorList>
            <person name="Komaki H."/>
            <person name="Tamura T."/>
        </authorList>
    </citation>
    <scope>NUCLEOTIDE SEQUENCE [LARGE SCALE GENOMIC DNA]</scope>
    <source>
        <strain evidence="8 11">NBRC 105043</strain>
    </source>
</reference>
<evidence type="ECO:0000313" key="11">
    <source>
        <dbReference type="Proteomes" id="UP000677457"/>
    </source>
</evidence>
<sequence length="409" mass="44401">MVDVEELLTRLYSAQGRQDPFPVYADLHAQGPIAALPPEPERRRVAAVAVGYDLVGAVLRDPEWSKAPPPGWTEQEILRTLQTSMMFINPPDHGRMRHVFAGTFTPRRLGALEPVVNRVADELLDRMADAGAGGLDFVAEFAYPLPARVMAEFIGIPETELDWYRERVDVIDAFLDVAGKTPQRLAAANAAGAELRAFYGELLARRRRTPGEDLISGLVEAVDAGGVELTEDELVSNLIVLFNASFVTTVYMLSNGLPVLLAHPEVAAALATDPVLTAGAVDEILRLQAPVHLLARAAPRDTVLGGVPIPQGQNVLLLIAAANRDPAHFPDPDRFDPWRSGPPSLAFGLGLHYCLGAAVSRLEGRLALPRLLSRFPRLRIMEQPVYSGSLFLRGIDKLSVSPGEGSTRE</sequence>
<protein>
    <submittedName>
        <fullName evidence="9">Cytochrome P450</fullName>
    </submittedName>
</protein>
<dbReference type="GO" id="GO:0017000">
    <property type="term" value="P:antibiotic biosynthetic process"/>
    <property type="evidence" value="ECO:0007669"/>
    <property type="project" value="UniProtKB-ARBA"/>
</dbReference>
<keyword evidence="6 7" id="KW-0503">Monooxygenase</keyword>
<accession>A0A542XRQ8</accession>
<evidence type="ECO:0000256" key="3">
    <source>
        <dbReference type="ARBA" id="ARBA00022723"/>
    </source>
</evidence>
<dbReference type="PANTHER" id="PTHR46696:SF1">
    <property type="entry name" value="CYTOCHROME P450 YJIB-RELATED"/>
    <property type="match status" value="1"/>
</dbReference>
<dbReference type="InterPro" id="IPR002397">
    <property type="entry name" value="Cyt_P450_B"/>
</dbReference>
<evidence type="ECO:0000313" key="8">
    <source>
        <dbReference type="EMBL" id="GIM84492.1"/>
    </source>
</evidence>
<dbReference type="Pfam" id="PF00067">
    <property type="entry name" value="p450"/>
    <property type="match status" value="1"/>
</dbReference>
<dbReference type="EMBL" id="VFOL01000001">
    <property type="protein sequence ID" value="TQL38502.1"/>
    <property type="molecule type" value="Genomic_DNA"/>
</dbReference>
<keyword evidence="4 7" id="KW-0560">Oxidoreductase</keyword>
<evidence type="ECO:0000256" key="5">
    <source>
        <dbReference type="ARBA" id="ARBA00023004"/>
    </source>
</evidence>
<comment type="caution">
    <text evidence="9">The sequence shown here is derived from an EMBL/GenBank/DDBJ whole genome shotgun (WGS) entry which is preliminary data.</text>
</comment>
<dbReference type="GO" id="GO:0005506">
    <property type="term" value="F:iron ion binding"/>
    <property type="evidence" value="ECO:0007669"/>
    <property type="project" value="InterPro"/>
</dbReference>
<dbReference type="CDD" id="cd20625">
    <property type="entry name" value="CYP164-like"/>
    <property type="match status" value="1"/>
</dbReference>
<name>A0A542XRQ8_SALAC</name>
<dbReference type="InterPro" id="IPR001128">
    <property type="entry name" value="Cyt_P450"/>
</dbReference>
<keyword evidence="5 7" id="KW-0408">Iron</keyword>
<dbReference type="GO" id="GO:0016705">
    <property type="term" value="F:oxidoreductase activity, acting on paired donors, with incorporation or reduction of molecular oxygen"/>
    <property type="evidence" value="ECO:0007669"/>
    <property type="project" value="InterPro"/>
</dbReference>
<proteinExistence type="inferred from homology"/>
<dbReference type="GO" id="GO:0004497">
    <property type="term" value="F:monooxygenase activity"/>
    <property type="evidence" value="ECO:0007669"/>
    <property type="project" value="UniProtKB-KW"/>
</dbReference>
<dbReference type="SUPFAM" id="SSF48264">
    <property type="entry name" value="Cytochrome P450"/>
    <property type="match status" value="1"/>
</dbReference>
<dbReference type="FunFam" id="1.10.630.10:FF:000018">
    <property type="entry name" value="Cytochrome P450 monooxygenase"/>
    <property type="match status" value="1"/>
</dbReference>
<dbReference type="InterPro" id="IPR036396">
    <property type="entry name" value="Cyt_P450_sf"/>
</dbReference>
<evidence type="ECO:0000313" key="10">
    <source>
        <dbReference type="Proteomes" id="UP000315983"/>
    </source>
</evidence>
<dbReference type="PANTHER" id="PTHR46696">
    <property type="entry name" value="P450, PUTATIVE (EUROFUNG)-RELATED"/>
    <property type="match status" value="1"/>
</dbReference>
<evidence type="ECO:0000313" key="9">
    <source>
        <dbReference type="EMBL" id="TQL38502.1"/>
    </source>
</evidence>
<gene>
    <name evidence="9" type="ORF">FB564_3702</name>
    <name evidence="8" type="ORF">Sar04_17630</name>
</gene>
<keyword evidence="11" id="KW-1185">Reference proteome</keyword>
<evidence type="ECO:0000256" key="1">
    <source>
        <dbReference type="ARBA" id="ARBA00010617"/>
    </source>
</evidence>
<dbReference type="Gene3D" id="1.10.630.10">
    <property type="entry name" value="Cytochrome P450"/>
    <property type="match status" value="1"/>
</dbReference>
<dbReference type="GO" id="GO:0020037">
    <property type="term" value="F:heme binding"/>
    <property type="evidence" value="ECO:0007669"/>
    <property type="project" value="InterPro"/>
</dbReference>
<evidence type="ECO:0000256" key="7">
    <source>
        <dbReference type="RuleBase" id="RU000461"/>
    </source>
</evidence>
<dbReference type="PRINTS" id="PR00359">
    <property type="entry name" value="BP450"/>
</dbReference>
<dbReference type="PROSITE" id="PS00086">
    <property type="entry name" value="CYTOCHROME_P450"/>
    <property type="match status" value="1"/>
</dbReference>
<dbReference type="EMBL" id="BOQM01000010">
    <property type="protein sequence ID" value="GIM84492.1"/>
    <property type="molecule type" value="Genomic_DNA"/>
</dbReference>
<evidence type="ECO:0000256" key="6">
    <source>
        <dbReference type="ARBA" id="ARBA00023033"/>
    </source>
</evidence>
<dbReference type="GeneID" id="93772886"/>
<dbReference type="InterPro" id="IPR017972">
    <property type="entry name" value="Cyt_P450_CS"/>
</dbReference>
<organism evidence="9 10">
    <name type="scientific">Salinispora arenicola</name>
    <dbReference type="NCBI Taxonomy" id="168697"/>
    <lineage>
        <taxon>Bacteria</taxon>
        <taxon>Bacillati</taxon>
        <taxon>Actinomycetota</taxon>
        <taxon>Actinomycetes</taxon>
        <taxon>Micromonosporales</taxon>
        <taxon>Micromonosporaceae</taxon>
        <taxon>Salinispora</taxon>
    </lineage>
</organism>
<dbReference type="Proteomes" id="UP000677457">
    <property type="component" value="Unassembled WGS sequence"/>
</dbReference>
<dbReference type="RefSeq" id="WP_018587206.1">
    <property type="nucleotide sequence ID" value="NZ_BOQM01000010.1"/>
</dbReference>
<evidence type="ECO:0000256" key="4">
    <source>
        <dbReference type="ARBA" id="ARBA00023002"/>
    </source>
</evidence>
<dbReference type="Proteomes" id="UP000315983">
    <property type="component" value="Unassembled WGS sequence"/>
</dbReference>
<evidence type="ECO:0000256" key="2">
    <source>
        <dbReference type="ARBA" id="ARBA00022617"/>
    </source>
</evidence>
<keyword evidence="3 7" id="KW-0479">Metal-binding</keyword>
<keyword evidence="2 7" id="KW-0349">Heme</keyword>
<comment type="similarity">
    <text evidence="1 7">Belongs to the cytochrome P450 family.</text>
</comment>
<reference evidence="9 10" key="1">
    <citation type="submission" date="2019-06" db="EMBL/GenBank/DDBJ databases">
        <title>Sequencing the genomes of 1000 actinobacteria strains.</title>
        <authorList>
            <person name="Klenk H.-P."/>
        </authorList>
    </citation>
    <scope>NUCLEOTIDE SEQUENCE [LARGE SCALE GENOMIC DNA]</scope>
    <source>
        <strain evidence="9 10">DSM 44819</strain>
    </source>
</reference>